<feature type="transmembrane region" description="Helical" evidence="14">
    <location>
        <begin position="23"/>
        <end position="42"/>
    </location>
</feature>
<feature type="domain" description="ABC transporter" evidence="15">
    <location>
        <begin position="1826"/>
        <end position="2058"/>
    </location>
</feature>
<name>A0A672M6A3_SINGR</name>
<evidence type="ECO:0000256" key="7">
    <source>
        <dbReference type="ARBA" id="ARBA00022967"/>
    </source>
</evidence>
<dbReference type="PANTHER" id="PTHR19229">
    <property type="entry name" value="ATP-BINDING CASSETTE TRANSPORTER SUBFAMILY A ABCA"/>
    <property type="match status" value="1"/>
</dbReference>
<keyword evidence="5" id="KW-0547">Nucleotide-binding</keyword>
<dbReference type="Proteomes" id="UP000472262">
    <property type="component" value="Unassembled WGS sequence"/>
</dbReference>
<dbReference type="InterPro" id="IPR027417">
    <property type="entry name" value="P-loop_NTPase"/>
</dbReference>
<keyword evidence="11" id="KW-0325">Glycoprotein</keyword>
<dbReference type="GO" id="GO:0140326">
    <property type="term" value="F:ATPase-coupled intramembrane lipid transporter activity"/>
    <property type="evidence" value="ECO:0007669"/>
    <property type="project" value="UniProtKB-EC"/>
</dbReference>
<reference evidence="16" key="2">
    <citation type="submission" date="2025-09" db="UniProtKB">
        <authorList>
            <consortium name="Ensembl"/>
        </authorList>
    </citation>
    <scope>IDENTIFICATION</scope>
</reference>
<keyword evidence="6" id="KW-0067">ATP-binding</keyword>
<dbReference type="InterPro" id="IPR017871">
    <property type="entry name" value="ABC_transporter-like_CS"/>
</dbReference>
<feature type="transmembrane region" description="Helical" evidence="14">
    <location>
        <begin position="1766"/>
        <end position="1785"/>
    </location>
</feature>
<dbReference type="InterPro" id="IPR003593">
    <property type="entry name" value="AAA+_ATPase"/>
</dbReference>
<feature type="transmembrane region" description="Helical" evidence="14">
    <location>
        <begin position="1568"/>
        <end position="1590"/>
    </location>
</feature>
<gene>
    <name evidence="16" type="primary">abca7</name>
</gene>
<feature type="transmembrane region" description="Helical" evidence="14">
    <location>
        <begin position="1649"/>
        <end position="1667"/>
    </location>
</feature>
<evidence type="ECO:0000256" key="5">
    <source>
        <dbReference type="ARBA" id="ARBA00022741"/>
    </source>
</evidence>
<feature type="transmembrane region" description="Helical" evidence="14">
    <location>
        <begin position="1679"/>
        <end position="1703"/>
    </location>
</feature>
<comment type="subcellular location">
    <subcellularLocation>
        <location evidence="1">Membrane</location>
        <topology evidence="1">Multi-pass membrane protein</topology>
    </subcellularLocation>
</comment>
<dbReference type="EC" id="7.6.2.1" evidence="2"/>
<comment type="catalytic activity">
    <reaction evidence="12">
        <text>ATP + H2O + phospholipidSide 1 = ADP + phosphate + phospholipidSide 2.</text>
        <dbReference type="EC" id="7.6.2.1"/>
    </reaction>
</comment>
<evidence type="ECO:0000256" key="11">
    <source>
        <dbReference type="ARBA" id="ARBA00023180"/>
    </source>
</evidence>
<dbReference type="InterPro" id="IPR026082">
    <property type="entry name" value="ABCA"/>
</dbReference>
<keyword evidence="7" id="KW-1278">Translocase</keyword>
<feature type="compositionally biased region" description="Polar residues" evidence="13">
    <location>
        <begin position="1088"/>
        <end position="1098"/>
    </location>
</feature>
<evidence type="ECO:0000313" key="17">
    <source>
        <dbReference type="Proteomes" id="UP000472262"/>
    </source>
</evidence>
<keyword evidence="8 14" id="KW-1133">Transmembrane helix</keyword>
<evidence type="ECO:0000256" key="13">
    <source>
        <dbReference type="SAM" id="MobiDB-lite"/>
    </source>
</evidence>
<feature type="compositionally biased region" description="Low complexity" evidence="13">
    <location>
        <begin position="1100"/>
        <end position="1111"/>
    </location>
</feature>
<feature type="transmembrane region" description="Helical" evidence="14">
    <location>
        <begin position="636"/>
        <end position="660"/>
    </location>
</feature>
<sequence length="2134" mass="240352">MAIGTQLYLLLWKNFTYRRRNKVQLIIELLWPLFLFLILIAVRQSNPPYKQSQCHFPNKALPSAGTLAWVQGIICNVNNPCFHYPTVGETPGQVSNFDNSIMLHFEKHVTFLWFCDTLEDLPVREYLRANESFSSFLRTNTSIPSASVDQLLRARLNLQVVALAGGGMRLSDIICDASLLGRYLTVEDRDSFPELQRVLCAVPSNIMQKAEQIFLSQLDFSKILTVSEFMLQLSAFFFFISSLSSFSELNSEMRLLTPENRSALPRESFRAFSRIMCGHPEAGGERIPSFNWYEDQDIKSFLGRNASEETDLEKDNSTTPFCENLIRSLESNPLSRIVWRSIKPVFIGKLLYTPDTPVTRMVMSEVNKTFQDFQILNDMQEAWQEVAPRIKTFMESSVEIRLLQNLLRRPEVAVVVNLRLQNTSWTASRISRFLSTPDPDTPRRDGAPPTWLDVYQDLNNTFSTLSELTKVLGEMVERALELLEDRQFWAGIVFLLPDPSASSLPPHVKYKIRMDIDDVTRTNKIKDKFWDPGPAAEPFSDLRYVWGGFIYVQDLVERAVTHLLTGKEPKTGIYVQQMPYPCFVDDMFLRVLNRSLPLFMTLAWIYSVAMIIKGVVYEKEARLKETMRIMGLSSGMLWLSWFISSYLPFLFSAGLLIAALKWGDILPYSDPTVVFFFLAAFATATIMLCFLISTFFSRANLAAACGGLIYFTLYLPYVLCVAWREYLTSTHRILASFLSPVAFGFGCEYFSQYEEQGVGIQWFNLRSSPMEGDSYNFTISIVMLYADAVIYALATWYIEAVFPGQYGIPRPWYFIFQLNYWGGVPLEVGLPVPPTPRDEPDAEPTNLILGVAIRNLVKIYKKGAKLAVNHLNIRFFEGQITSFLGHNGAGKTTTMSILTGLFPPSAGTIYVKGMDIRTDMDLIRRTLGVCPQHNVLFDILTVEEHVWFYGRMKGMSMGEVKKEINSLLDNVGLQHKRHEQTKNLSGGMQRKLSVAIAFIGGSKVVVLDEPTAGVDPYSRRGIWDLLLKYREGRTIILSTHYMDEADLLGDRIAIISQGKLCCCGTPLFLKARLGTGYYLTLVKREMHSTPSSTSTGKLPSTDSDSSISDDTGLGSEENGFSRYSFALQDAAALMALAQQYVPDAQLVEDIGREAVINLPHAASEDGSLALFLNELDKRQGEFGVVSYGLSDTTLEEIFLRVAEETGVDADPEEPARRCNDVNQKVFLSYTEAQETEPLSGDGQGGSAPLTGCFLTCQQLRALFTKRLKYALRSRRGIFAQIVLPAVFVLIALLFSLIVPPFGKYPSLELQPWMYGEQFTFFSNDAPQDPVIQNLLDALLNPPGFGTKCMEDTECLEEAETKFTRPQIPYSMWQLFHEGNWTVEKPSPDCKCSTEDIRRMLPDCPEGAGGIPPPQIKQMTGDSLQNLTGRNITDYLIKTYPQILKKRYGGFSLGAKNSQAVDEPHHLEESVLAIRRRYSINGSLDQFLHRLPDVLSGLTSQNNVKVWFNNKGWHAMASFVNIMNNGLLRANLPPDMERRKYGITAYNHPLNLTKEQLTEMALMTTSVDVLVSICVIFAMSFVPASFVLFLIEERVSKSKHLQFVSGVKPILYWTTNYLWDMLNYTVPATMVVFIFISFQQESYVSEKNLPALVLLLLLYGWSITPLMYPASFIFSVPSTAYVVLTSINLFIGINGSVATFVLELFIDEHLNEVNRILKKVFLIFPHFCLGRGLIDMAKNQAMADAFQRLGTKQNLEPLSWDFVGKNLFAMAVEGIVFFIFTVLLQYKFFVNLSRWSGFVLPPLGTEDEDVARERDRVKSGRAVGDILILKDLSKVYKAGRKPAVNRLCLGIPRGECFGLLGVNGAGKTSTFRMLTGDTRITYGEAFLSNHSVLTEMEKVHQLMGYCPQFDAISDLLTGREHLEFYARLRGVPEAHVAKVAQWGVQKLGLSQYAEREAGGYSGGNKRKLSTAISLIGAAPVIFLDEPTTGMDPKAKRFLWNCILSVIKEGRSVILTSHSMEECEALCTRMAIMVNGRFQCLGSVQHLKNRFGDGYTIILRLSTPSAETCPVDTFIHNSFPGIQLKERHQNVLQYQLPSQTCSLACVFEVLSNNYEELGIADYSVSQTTLDQVRVQC</sequence>
<evidence type="ECO:0000256" key="6">
    <source>
        <dbReference type="ARBA" id="ARBA00022840"/>
    </source>
</evidence>
<dbReference type="GO" id="GO:0016020">
    <property type="term" value="C:membrane"/>
    <property type="evidence" value="ECO:0007669"/>
    <property type="project" value="UniProtKB-SubCell"/>
</dbReference>
<dbReference type="Pfam" id="PF23321">
    <property type="entry name" value="R1_ABCA1"/>
    <property type="match status" value="1"/>
</dbReference>
<dbReference type="GO" id="GO:0005524">
    <property type="term" value="F:ATP binding"/>
    <property type="evidence" value="ECO:0007669"/>
    <property type="project" value="UniProtKB-KW"/>
</dbReference>
<dbReference type="CDD" id="cd03263">
    <property type="entry name" value="ABC_subfamily_A"/>
    <property type="match status" value="2"/>
</dbReference>
<evidence type="ECO:0000313" key="16">
    <source>
        <dbReference type="Ensembl" id="ENSSGRP00000032111.1"/>
    </source>
</evidence>
<keyword evidence="10" id="KW-1015">Disulfide bond</keyword>
<dbReference type="Ensembl" id="ENSSGRT00000034479.1">
    <property type="protein sequence ID" value="ENSSGRP00000032111.1"/>
    <property type="gene ID" value="ENSSGRG00000017342.1"/>
</dbReference>
<dbReference type="PANTHER" id="PTHR19229:SF49">
    <property type="entry name" value="PHOSPHOLIPID-TRANSPORTING ATPASE ABCA7"/>
    <property type="match status" value="1"/>
</dbReference>
<feature type="region of interest" description="Disordered" evidence="13">
    <location>
        <begin position="1088"/>
        <end position="1114"/>
    </location>
</feature>
<evidence type="ECO:0000256" key="3">
    <source>
        <dbReference type="ARBA" id="ARBA00022553"/>
    </source>
</evidence>
<dbReference type="GO" id="GO:0005548">
    <property type="term" value="F:phospholipid transporter activity"/>
    <property type="evidence" value="ECO:0007669"/>
    <property type="project" value="UniProtKB-ARBA"/>
</dbReference>
<evidence type="ECO:0000256" key="12">
    <source>
        <dbReference type="ARBA" id="ARBA00034036"/>
    </source>
</evidence>
<dbReference type="Pfam" id="PF12698">
    <property type="entry name" value="ABC2_membrane_3"/>
    <property type="match status" value="2"/>
</dbReference>
<evidence type="ECO:0000256" key="4">
    <source>
        <dbReference type="ARBA" id="ARBA00022692"/>
    </source>
</evidence>
<dbReference type="FunFam" id="3.40.50.300:FF:000232">
    <property type="entry name" value="ATP-binding cassette, sub-family A (ABC1), member 1"/>
    <property type="match status" value="1"/>
</dbReference>
<dbReference type="SMART" id="SM00382">
    <property type="entry name" value="AAA"/>
    <property type="match status" value="2"/>
</dbReference>
<feature type="domain" description="ABC transporter" evidence="15">
    <location>
        <begin position="851"/>
        <end position="1082"/>
    </location>
</feature>
<protein>
    <recommendedName>
        <fullName evidence="2">P-type phospholipid transporter</fullName>
        <ecNumber evidence="2">7.6.2.1</ecNumber>
    </recommendedName>
</protein>
<organism evidence="16 17">
    <name type="scientific">Sinocyclocheilus grahami</name>
    <name type="common">Dianchi golden-line fish</name>
    <name type="synonym">Barbus grahami</name>
    <dbReference type="NCBI Taxonomy" id="75366"/>
    <lineage>
        <taxon>Eukaryota</taxon>
        <taxon>Metazoa</taxon>
        <taxon>Chordata</taxon>
        <taxon>Craniata</taxon>
        <taxon>Vertebrata</taxon>
        <taxon>Euteleostomi</taxon>
        <taxon>Actinopterygii</taxon>
        <taxon>Neopterygii</taxon>
        <taxon>Teleostei</taxon>
        <taxon>Ostariophysi</taxon>
        <taxon>Cypriniformes</taxon>
        <taxon>Cyprinidae</taxon>
        <taxon>Cyprininae</taxon>
        <taxon>Sinocyclocheilus</taxon>
    </lineage>
</organism>
<dbReference type="FunFam" id="3.40.50.300:FF:000264">
    <property type="entry name" value="ATP-binding cassette, sub-family A (ABC1), member 1"/>
    <property type="match status" value="1"/>
</dbReference>
<evidence type="ECO:0000256" key="10">
    <source>
        <dbReference type="ARBA" id="ARBA00023157"/>
    </source>
</evidence>
<dbReference type="InterPro" id="IPR013525">
    <property type="entry name" value="ABC2_TM"/>
</dbReference>
<keyword evidence="9 14" id="KW-0472">Membrane</keyword>
<keyword evidence="17" id="KW-1185">Reference proteome</keyword>
<reference evidence="16" key="1">
    <citation type="submission" date="2025-08" db="UniProtKB">
        <authorList>
            <consortium name="Ensembl"/>
        </authorList>
    </citation>
    <scope>IDENTIFICATION</scope>
</reference>
<feature type="transmembrane region" description="Helical" evidence="14">
    <location>
        <begin position="672"/>
        <end position="695"/>
    </location>
</feature>
<dbReference type="Pfam" id="PF00005">
    <property type="entry name" value="ABC_tran"/>
    <property type="match status" value="2"/>
</dbReference>
<evidence type="ECO:0000256" key="1">
    <source>
        <dbReference type="ARBA" id="ARBA00004141"/>
    </source>
</evidence>
<feature type="transmembrane region" description="Helical" evidence="14">
    <location>
        <begin position="596"/>
        <end position="616"/>
    </location>
</feature>
<dbReference type="GO" id="GO:0016887">
    <property type="term" value="F:ATP hydrolysis activity"/>
    <property type="evidence" value="ECO:0007669"/>
    <property type="project" value="InterPro"/>
</dbReference>
<evidence type="ECO:0000256" key="9">
    <source>
        <dbReference type="ARBA" id="ARBA00023136"/>
    </source>
</evidence>
<feature type="transmembrane region" description="Helical" evidence="14">
    <location>
        <begin position="1277"/>
        <end position="1298"/>
    </location>
</feature>
<dbReference type="InterPro" id="IPR056264">
    <property type="entry name" value="R2_ABCA1-4-like"/>
</dbReference>
<feature type="transmembrane region" description="Helical" evidence="14">
    <location>
        <begin position="701"/>
        <end position="723"/>
    </location>
</feature>
<dbReference type="PROSITE" id="PS50893">
    <property type="entry name" value="ABC_TRANSPORTER_2"/>
    <property type="match status" value="2"/>
</dbReference>
<dbReference type="Gene3D" id="3.40.50.300">
    <property type="entry name" value="P-loop containing nucleotide triphosphate hydrolases"/>
    <property type="match status" value="2"/>
</dbReference>
<evidence type="ECO:0000256" key="14">
    <source>
        <dbReference type="SAM" id="Phobius"/>
    </source>
</evidence>
<dbReference type="GO" id="GO:0140359">
    <property type="term" value="F:ABC-type transporter activity"/>
    <property type="evidence" value="ECO:0007669"/>
    <property type="project" value="InterPro"/>
</dbReference>
<evidence type="ECO:0000259" key="15">
    <source>
        <dbReference type="PROSITE" id="PS50893"/>
    </source>
</evidence>
<keyword evidence="4 14" id="KW-0812">Transmembrane</keyword>
<dbReference type="PROSITE" id="PS00211">
    <property type="entry name" value="ABC_TRANSPORTER_1"/>
    <property type="match status" value="1"/>
</dbReference>
<proteinExistence type="predicted"/>
<evidence type="ECO:0000256" key="2">
    <source>
        <dbReference type="ARBA" id="ARBA00012189"/>
    </source>
</evidence>
<feature type="transmembrane region" description="Helical" evidence="14">
    <location>
        <begin position="775"/>
        <end position="798"/>
    </location>
</feature>
<dbReference type="SUPFAM" id="SSF52540">
    <property type="entry name" value="P-loop containing nucleoside triphosphate hydrolases"/>
    <property type="match status" value="2"/>
</dbReference>
<keyword evidence="3" id="KW-0597">Phosphoprotein</keyword>
<feature type="transmembrane region" description="Helical" evidence="14">
    <location>
        <begin position="1620"/>
        <end position="1637"/>
    </location>
</feature>
<evidence type="ECO:0000256" key="8">
    <source>
        <dbReference type="ARBA" id="ARBA00022989"/>
    </source>
</evidence>
<accession>A0A672M6A3</accession>
<dbReference type="InterPro" id="IPR003439">
    <property type="entry name" value="ABC_transporter-like_ATP-bd"/>
</dbReference>